<sequence>MQSTVASSFMIKLQKYLYLFLKKRASPHKISCDFQNKNGEYQEEDAASCNTQMSNADSQGSLWLPNSQDTDTSEHMDNSDIPHYDISVVNVLAPGQGSHILDSIMNLFPSTSSDKTLEILSTAYDLSSDWGTQRQILSVFANNFTFKEMSTYIPNLTKYRYTAARKHASEKGQGQPVQISPYTREGLSEHQIKCFIDLVMSPSVMTDSPFLETKLKLSNGKLYQVPQIILNSVRSRVVEQYQTFRRESGISDVASDRSYMRILQAIEPNIRKSMKGLDNYAADGAKGIDDLKKIVNVLGKQLKGKEWEDGIFKQLSNCKQYLKLDYKMHISLETEIPDHCCQFALSSDSGEYSVACSHSHDAACANCNDLYHVIEGIKEATGEVEFESEDQKDDIQYSLSQSVKALEEWKKHLLRSVNQDRARSDFIGKLSDGDVLIERDWAMKLLPMMESQSKWFAKRGMNWHITVGTYIVNGVIHSHTIVHIFDNANQDTITSNAILKDSVLKLKEKNQNLTKAFIRSDNAGCFHSVEAIFCIPLLNQVNALRVVQVDFADPQGGKSICDRRAAHIKGSIRNYVNEGNNVTTSNEFLNAVIKSNIKNVQVVTATPPCGIIVKKAVKIKDITTLNNFQYHADHVLAFKQYQIGKGVKIVNTSFHIYDDFHL</sequence>
<accession>A0A6J8CG67</accession>
<gene>
    <name evidence="1" type="ORF">MCOR_28830</name>
</gene>
<evidence type="ECO:0000313" key="1">
    <source>
        <dbReference type="EMBL" id="CAC5394027.1"/>
    </source>
</evidence>
<dbReference type="Proteomes" id="UP000507470">
    <property type="component" value="Unassembled WGS sequence"/>
</dbReference>
<reference evidence="1 2" key="1">
    <citation type="submission" date="2020-06" db="EMBL/GenBank/DDBJ databases">
        <authorList>
            <person name="Li R."/>
            <person name="Bekaert M."/>
        </authorList>
    </citation>
    <scope>NUCLEOTIDE SEQUENCE [LARGE SCALE GENOMIC DNA]</scope>
    <source>
        <strain evidence="2">wild</strain>
    </source>
</reference>
<dbReference type="EMBL" id="CACVKT020005248">
    <property type="protein sequence ID" value="CAC5394027.1"/>
    <property type="molecule type" value="Genomic_DNA"/>
</dbReference>
<dbReference type="OrthoDB" id="6084797at2759"/>
<keyword evidence="2" id="KW-1185">Reference proteome</keyword>
<dbReference type="PANTHER" id="PTHR33845:SF1">
    <property type="entry name" value="C2H2-TYPE DOMAIN-CONTAINING PROTEIN"/>
    <property type="match status" value="1"/>
</dbReference>
<evidence type="ECO:0000313" key="2">
    <source>
        <dbReference type="Proteomes" id="UP000507470"/>
    </source>
</evidence>
<dbReference type="AlphaFoldDB" id="A0A6J8CG67"/>
<proteinExistence type="predicted"/>
<name>A0A6J8CG67_MYTCO</name>
<dbReference type="PANTHER" id="PTHR33845">
    <property type="entry name" value="C2H2-TYPE DOMAIN-CONTAINING PROTEIN"/>
    <property type="match status" value="1"/>
</dbReference>
<protein>
    <submittedName>
        <fullName evidence="1">Uncharacterized protein</fullName>
    </submittedName>
</protein>
<organism evidence="1 2">
    <name type="scientific">Mytilus coruscus</name>
    <name type="common">Sea mussel</name>
    <dbReference type="NCBI Taxonomy" id="42192"/>
    <lineage>
        <taxon>Eukaryota</taxon>
        <taxon>Metazoa</taxon>
        <taxon>Spiralia</taxon>
        <taxon>Lophotrochozoa</taxon>
        <taxon>Mollusca</taxon>
        <taxon>Bivalvia</taxon>
        <taxon>Autobranchia</taxon>
        <taxon>Pteriomorphia</taxon>
        <taxon>Mytilida</taxon>
        <taxon>Mytiloidea</taxon>
        <taxon>Mytilidae</taxon>
        <taxon>Mytilinae</taxon>
        <taxon>Mytilus</taxon>
    </lineage>
</organism>